<dbReference type="EMBL" id="JAWCUI010000031">
    <property type="protein sequence ID" value="KAL1894721.1"/>
    <property type="molecule type" value="Genomic_DNA"/>
</dbReference>
<proteinExistence type="inferred from homology"/>
<evidence type="ECO:0000256" key="1">
    <source>
        <dbReference type="ARBA" id="ARBA00010111"/>
    </source>
</evidence>
<evidence type="ECO:0008006" key="6">
    <source>
        <dbReference type="Google" id="ProtNLM"/>
    </source>
</evidence>
<evidence type="ECO:0000313" key="4">
    <source>
        <dbReference type="EMBL" id="KAL1894721.1"/>
    </source>
</evidence>
<evidence type="ECO:0000256" key="2">
    <source>
        <dbReference type="ARBA" id="ARBA00022980"/>
    </source>
</evidence>
<keyword evidence="3" id="KW-0687">Ribonucleoprotein</keyword>
<dbReference type="PANTHER" id="PTHR14503">
    <property type="entry name" value="MITOCHONDRIAL RIBOSOMAL PROTEIN 34 FAMILY MEMBER"/>
    <property type="match status" value="1"/>
</dbReference>
<comment type="caution">
    <text evidence="4">The sequence shown here is derived from an EMBL/GenBank/DDBJ whole genome shotgun (WGS) entry which is preliminary data.</text>
</comment>
<dbReference type="PANTHER" id="PTHR14503:SF4">
    <property type="entry name" value="LARGE RIBOSOMAL SUBUNIT PROTEIN BL34M"/>
    <property type="match status" value="1"/>
</dbReference>
<evidence type="ECO:0000256" key="3">
    <source>
        <dbReference type="ARBA" id="ARBA00023274"/>
    </source>
</evidence>
<comment type="similarity">
    <text evidence="1">Belongs to the bacterial ribosomal protein bL34 family.</text>
</comment>
<dbReference type="Pfam" id="PF00468">
    <property type="entry name" value="Ribosomal_L34"/>
    <property type="match status" value="1"/>
</dbReference>
<dbReference type="Proteomes" id="UP001583186">
    <property type="component" value="Unassembled WGS sequence"/>
</dbReference>
<evidence type="ECO:0000313" key="5">
    <source>
        <dbReference type="Proteomes" id="UP001583186"/>
    </source>
</evidence>
<dbReference type="InterPro" id="IPR000271">
    <property type="entry name" value="Ribosomal_bL34"/>
</dbReference>
<keyword evidence="5" id="KW-1185">Reference proteome</keyword>
<gene>
    <name evidence="4" type="ORF">Sste5346_005696</name>
</gene>
<accession>A0ABR3Z292</accession>
<name>A0ABR3Z292_9PEZI</name>
<keyword evidence="2" id="KW-0689">Ribosomal protein</keyword>
<dbReference type="NCBIfam" id="TIGR01030">
    <property type="entry name" value="rpmH_bact"/>
    <property type="match status" value="1"/>
</dbReference>
<protein>
    <recommendedName>
        <fullName evidence="6">Ribosomal protein L34</fullName>
    </recommendedName>
</protein>
<sequence length="134" mass="14559">MFAARPTFCVAAAARAIVLAKPQTRSFSNLPRLRPTSATTTSIFRSPIQIAPSAAPSLEVSAAADLIAPSSISRHPALAGAFASQIRCGPRATMAFATRLIQKRRHGFLSRIRTKNGRKTLMRRKAKGRKRLAY</sequence>
<dbReference type="Gene3D" id="1.10.287.3980">
    <property type="match status" value="1"/>
</dbReference>
<reference evidence="4 5" key="1">
    <citation type="journal article" date="2024" name="IMA Fungus">
        <title>IMA Genome - F19 : A genome assembly and annotation guide to empower mycologists, including annotated draft genome sequences of Ceratocystis pirilliformis, Diaporthe australafricana, Fusarium ophioides, Paecilomyces lecythidis, and Sporothrix stenoceras.</title>
        <authorList>
            <person name="Aylward J."/>
            <person name="Wilson A.M."/>
            <person name="Visagie C.M."/>
            <person name="Spraker J."/>
            <person name="Barnes I."/>
            <person name="Buitendag C."/>
            <person name="Ceriani C."/>
            <person name="Del Mar Angel L."/>
            <person name="du Plessis D."/>
            <person name="Fuchs T."/>
            <person name="Gasser K."/>
            <person name="Kramer D."/>
            <person name="Li W."/>
            <person name="Munsamy K."/>
            <person name="Piso A."/>
            <person name="Price J.L."/>
            <person name="Sonnekus B."/>
            <person name="Thomas C."/>
            <person name="van der Nest A."/>
            <person name="van Dijk A."/>
            <person name="van Heerden A."/>
            <person name="van Vuuren N."/>
            <person name="Yilmaz N."/>
            <person name="Duong T.A."/>
            <person name="van der Merwe N.A."/>
            <person name="Wingfield M.J."/>
            <person name="Wingfield B.D."/>
        </authorList>
    </citation>
    <scope>NUCLEOTIDE SEQUENCE [LARGE SCALE GENOMIC DNA]</scope>
    <source>
        <strain evidence="4 5">CMW 5346</strain>
    </source>
</reference>
<organism evidence="4 5">
    <name type="scientific">Sporothrix stenoceras</name>
    <dbReference type="NCBI Taxonomy" id="5173"/>
    <lineage>
        <taxon>Eukaryota</taxon>
        <taxon>Fungi</taxon>
        <taxon>Dikarya</taxon>
        <taxon>Ascomycota</taxon>
        <taxon>Pezizomycotina</taxon>
        <taxon>Sordariomycetes</taxon>
        <taxon>Sordariomycetidae</taxon>
        <taxon>Ophiostomatales</taxon>
        <taxon>Ophiostomataceae</taxon>
        <taxon>Sporothrix</taxon>
    </lineage>
</organism>